<dbReference type="Pfam" id="PF16923">
    <property type="entry name" value="Glyco_hydro_63N"/>
    <property type="match status" value="1"/>
</dbReference>
<evidence type="ECO:0000259" key="15">
    <source>
        <dbReference type="Pfam" id="PF16923"/>
    </source>
</evidence>
<name>A0A0S4JC40_BODSA</name>
<accession>A0A0S4JC40</accession>
<dbReference type="Proteomes" id="UP000051952">
    <property type="component" value="Unassembled WGS sequence"/>
</dbReference>
<protein>
    <recommendedName>
        <fullName evidence="11 12">Mannosyl-oligosaccharide glucosidase</fullName>
        <ecNumber evidence="11 12">3.2.1.106</ecNumber>
    </recommendedName>
</protein>
<dbReference type="Pfam" id="PF03200">
    <property type="entry name" value="Glyco_hydro_63"/>
    <property type="match status" value="2"/>
</dbReference>
<evidence type="ECO:0000256" key="11">
    <source>
        <dbReference type="ARBA" id="ARBA00038888"/>
    </source>
</evidence>
<feature type="region of interest" description="Disordered" evidence="13">
    <location>
        <begin position="766"/>
        <end position="785"/>
    </location>
</feature>
<evidence type="ECO:0000256" key="6">
    <source>
        <dbReference type="ARBA" id="ARBA00022968"/>
    </source>
</evidence>
<comment type="subcellular location">
    <subcellularLocation>
        <location evidence="1 12">Endoplasmic reticulum membrane</location>
        <topology evidence="1 12">Single-pass type II membrane protein</topology>
    </subcellularLocation>
</comment>
<feature type="compositionally biased region" description="Polar residues" evidence="13">
    <location>
        <begin position="681"/>
        <end position="698"/>
    </location>
</feature>
<feature type="region of interest" description="Disordered" evidence="13">
    <location>
        <begin position="681"/>
        <end position="700"/>
    </location>
</feature>
<keyword evidence="10 12" id="KW-0326">Glycosidase</keyword>
<evidence type="ECO:0000259" key="14">
    <source>
        <dbReference type="Pfam" id="PF03200"/>
    </source>
</evidence>
<dbReference type="InterPro" id="IPR038518">
    <property type="entry name" value="Glyco_hydro_63N_sf"/>
</dbReference>
<keyword evidence="8 12" id="KW-0472">Membrane</keyword>
<evidence type="ECO:0000313" key="16">
    <source>
        <dbReference type="EMBL" id="CUG87755.1"/>
    </source>
</evidence>
<feature type="domain" description="Glycosyl hydrolase family 63 N-terminal" evidence="15">
    <location>
        <begin position="98"/>
        <end position="218"/>
    </location>
</feature>
<dbReference type="InterPro" id="IPR004888">
    <property type="entry name" value="Glycoside_hydrolase_63"/>
</dbReference>
<gene>
    <name evidence="16" type="ORF">BSAL_11765</name>
</gene>
<dbReference type="EC" id="3.2.1.106" evidence="11 12"/>
<feature type="compositionally biased region" description="Basic and acidic residues" evidence="13">
    <location>
        <begin position="772"/>
        <end position="785"/>
    </location>
</feature>
<evidence type="ECO:0000256" key="5">
    <source>
        <dbReference type="ARBA" id="ARBA00022824"/>
    </source>
</evidence>
<evidence type="ECO:0000256" key="8">
    <source>
        <dbReference type="ARBA" id="ARBA00023136"/>
    </source>
</evidence>
<evidence type="ECO:0000256" key="2">
    <source>
        <dbReference type="ARBA" id="ARBA00010833"/>
    </source>
</evidence>
<dbReference type="OrthoDB" id="410058at2759"/>
<evidence type="ECO:0000256" key="1">
    <source>
        <dbReference type="ARBA" id="ARBA00004648"/>
    </source>
</evidence>
<evidence type="ECO:0000256" key="4">
    <source>
        <dbReference type="ARBA" id="ARBA00022801"/>
    </source>
</evidence>
<keyword evidence="6" id="KW-0735">Signal-anchor</keyword>
<dbReference type="GO" id="GO:0005789">
    <property type="term" value="C:endoplasmic reticulum membrane"/>
    <property type="evidence" value="ECO:0007669"/>
    <property type="project" value="UniProtKB-SubCell"/>
</dbReference>
<keyword evidence="5 12" id="KW-0256">Endoplasmic reticulum</keyword>
<keyword evidence="17" id="KW-1185">Reference proteome</keyword>
<keyword evidence="4 12" id="KW-0378">Hydrolase</keyword>
<dbReference type="InterPro" id="IPR008928">
    <property type="entry name" value="6-hairpin_glycosidase_sf"/>
</dbReference>
<keyword evidence="9" id="KW-0325">Glycoprotein</keyword>
<dbReference type="EMBL" id="CYKH01001587">
    <property type="protein sequence ID" value="CUG87755.1"/>
    <property type="molecule type" value="Genomic_DNA"/>
</dbReference>
<evidence type="ECO:0000256" key="9">
    <source>
        <dbReference type="ARBA" id="ARBA00023180"/>
    </source>
</evidence>
<dbReference type="GO" id="GO:0009311">
    <property type="term" value="P:oligosaccharide metabolic process"/>
    <property type="evidence" value="ECO:0007669"/>
    <property type="project" value="UniProtKB-UniRule"/>
</dbReference>
<comment type="catalytic activity">
    <reaction evidence="12">
        <text>N(4)-(alpha-D-Glc-(1-&gt;2)-alpha-D-Glc-(1-&gt;3)-alpha-D-Glc-(1-&gt;3)-alpha-D-Man-(1-&gt;2)-alpha-D-Man-(1-&gt;2)-alpha-D-Man-(1-&gt;3)-[alpha-D-Man-(1-&gt;2)-alpha-D-Man-(1-&gt;3)-[alpha-D-Man-(1-&gt;2)-alpha-D-Man-(1-&gt;6)]-alpha-D-Man-(1-&gt;6)]-beta-D-Man-(1-&gt;4)-beta-D-GlcNAc-(1-&gt;4)-beta-D-GlcNAc)-L-asparaginyl-[protein] + H2O = N(4)-(alpha-D-Glc-(1-&gt;3)-alpha-D-Glc-(1-&gt;3)-alpha-D-Man-(1-&gt;2)-alpha-D-Man-(1-&gt;2)-alpha-D-Man-(1-&gt;3)-[alpha-D-Man-(1-&gt;2)-alpha-D-Man-(1-&gt;3)-[alpha-D-Man-(1-&gt;2)-alpha-D-Man-(1-&gt;6)]-alpha-D-Man-(1-&gt;6)]-beta-D-Man-(1-&gt;4)-beta-D-GlcNAc-(1-&gt;4)-beta-D-GlcNAc)-L-asparaginyl-[protein] + beta-D-glucose</text>
        <dbReference type="Rhea" id="RHEA:55988"/>
        <dbReference type="Rhea" id="RHEA-COMP:12806"/>
        <dbReference type="Rhea" id="RHEA-COMP:14355"/>
        <dbReference type="ChEBI" id="CHEBI:15377"/>
        <dbReference type="ChEBI" id="CHEBI:15903"/>
        <dbReference type="ChEBI" id="CHEBI:59082"/>
        <dbReference type="ChEBI" id="CHEBI:132537"/>
        <dbReference type="EC" id="3.2.1.106"/>
    </reaction>
</comment>
<dbReference type="GO" id="GO:0006487">
    <property type="term" value="P:protein N-linked glycosylation"/>
    <property type="evidence" value="ECO:0007669"/>
    <property type="project" value="UniProtKB-UniRule"/>
</dbReference>
<feature type="domain" description="Glycosyl hydrolase family 63 C-terminal" evidence="14">
    <location>
        <begin position="424"/>
        <end position="672"/>
    </location>
</feature>
<comment type="similarity">
    <text evidence="2 12">Belongs to the glycosyl hydrolase 63 family.</text>
</comment>
<keyword evidence="7 12" id="KW-1133">Transmembrane helix</keyword>
<evidence type="ECO:0000256" key="10">
    <source>
        <dbReference type="ARBA" id="ARBA00023295"/>
    </source>
</evidence>
<evidence type="ECO:0000256" key="7">
    <source>
        <dbReference type="ARBA" id="ARBA00022989"/>
    </source>
</evidence>
<feature type="region of interest" description="Disordered" evidence="13">
    <location>
        <begin position="1"/>
        <end position="23"/>
    </location>
</feature>
<keyword evidence="3 12" id="KW-0812">Transmembrane</keyword>
<organism evidence="16 17">
    <name type="scientific">Bodo saltans</name>
    <name type="common">Flagellated protozoan</name>
    <dbReference type="NCBI Taxonomy" id="75058"/>
    <lineage>
        <taxon>Eukaryota</taxon>
        <taxon>Discoba</taxon>
        <taxon>Euglenozoa</taxon>
        <taxon>Kinetoplastea</taxon>
        <taxon>Metakinetoplastina</taxon>
        <taxon>Eubodonida</taxon>
        <taxon>Bodonidae</taxon>
        <taxon>Bodo</taxon>
    </lineage>
</organism>
<evidence type="ECO:0000256" key="12">
    <source>
        <dbReference type="RuleBase" id="RU368089"/>
    </source>
</evidence>
<reference evidence="17" key="1">
    <citation type="submission" date="2015-09" db="EMBL/GenBank/DDBJ databases">
        <authorList>
            <consortium name="Pathogen Informatics"/>
        </authorList>
    </citation>
    <scope>NUCLEOTIDE SEQUENCE [LARGE SCALE GENOMIC DNA]</scope>
    <source>
        <strain evidence="17">Lake Konstanz</strain>
    </source>
</reference>
<comment type="function">
    <text evidence="12">Cleaves the distal alpha 1,2-linked glucose residue from the Glc(3)Man(9)GlcNAc(2) oligosaccharide precursor.</text>
</comment>
<evidence type="ECO:0000256" key="13">
    <source>
        <dbReference type="SAM" id="MobiDB-lite"/>
    </source>
</evidence>
<feature type="domain" description="Glycosyl hydrolase family 63 C-terminal" evidence="14">
    <location>
        <begin position="699"/>
        <end position="942"/>
    </location>
</feature>
<dbReference type="PANTHER" id="PTHR10412">
    <property type="entry name" value="MANNOSYL-OLIGOSACCHARIDE GLUCOSIDASE"/>
    <property type="match status" value="1"/>
</dbReference>
<dbReference type="SUPFAM" id="SSF48208">
    <property type="entry name" value="Six-hairpin glycosidases"/>
    <property type="match status" value="1"/>
</dbReference>
<dbReference type="Gene3D" id="1.50.10.10">
    <property type="match status" value="1"/>
</dbReference>
<dbReference type="OMA" id="FNWYNTT"/>
<dbReference type="InterPro" id="IPR031631">
    <property type="entry name" value="Glyco_hydro_63N"/>
</dbReference>
<dbReference type="AlphaFoldDB" id="A0A0S4JC40"/>
<dbReference type="PANTHER" id="PTHR10412:SF11">
    <property type="entry name" value="MANNOSYL-OLIGOSACCHARIDE GLUCOSIDASE"/>
    <property type="match status" value="1"/>
</dbReference>
<evidence type="ECO:0000313" key="17">
    <source>
        <dbReference type="Proteomes" id="UP000051952"/>
    </source>
</evidence>
<evidence type="ECO:0000256" key="3">
    <source>
        <dbReference type="ARBA" id="ARBA00022692"/>
    </source>
</evidence>
<dbReference type="GO" id="GO:0004573">
    <property type="term" value="F:Glc3Man9GlcNAc2 oligosaccharide glucosidase activity"/>
    <property type="evidence" value="ECO:0007669"/>
    <property type="project" value="UniProtKB-UniRule"/>
</dbReference>
<feature type="transmembrane region" description="Helical" evidence="12">
    <location>
        <begin position="33"/>
        <end position="51"/>
    </location>
</feature>
<dbReference type="Gene3D" id="2.70.98.110">
    <property type="entry name" value="Glycosyl hydrolase family 63, N-terminal domain"/>
    <property type="match status" value="1"/>
</dbReference>
<sequence>MPPKHNQAASTTTAAVAGKKAPTTTMTSTTKRLFLFASTLIPMLAFLSFQIPSFVTTDVVCSWTETFFSDAALDETKSKYAEVANAAIVGTQLYNRTMHWGTYRPNVLMGVKNRAPHPLLFGIAWYDAAGRFDVKHNAVESDRLMFRWEFHDGQFFGVQRIVDYENRIEFMIDFVKAPDGQGWDVQATARRIGGSNTPITFVVYFAHEGGAQKFPLQSISGSTQHKAAANDDERYLRSGSGDVVGVAGAIEPPLAATTPTEAALPLIPFVATLTDSCQAFAANATMPWTEFAFSKPQDDAWNFEMRRTPGRVVADRSQHHKTNANNVMVFKKEFTSDFRIQVCLRELPSTTTRSSSGTLLETDATTPQPSLLSSPVLPACQLTRLVNFHKASFEAKFDKLFLSHIVSGRPASSSQSYSPDVTKRLEYLQKHSKALKQMASSALSSLIGSIGYWHGKYLVVPEEVDEASDKRGQFVTSSSAQRGGQIDSETTFSISLFSGAPSRAKFPRGFLWDEGFQQLLMYRWNSEVSKDVIAHWLMVAMDPATGWIPREQILGKESRGRVPREFAAQHPQHANPPSMVVAVQSLALSEHKTADDIAFLQRILPKLTAWRDWFHKTQCGSSPNCHNSRRVFPTSSSSNDAQQVNTSEFQYRWRSRNGFHLLACGLDDYPRPVCFADGRPSNSGGATVSTGNGVQQTTTHRKEKHVDLMSWMALMTETIESIKSAAIVSSNEEQSEKPKSRASIPWEELLVKLHWDAKSNRFSDVTGCPEVSSKETGKSENEGEKKKLPNFRGYSGHFSPYVGYVNLFPLLSLTINDKKLALSVLRLARDELNTPFGLASISLHSRSLLAQYGQQHESYWAGPIWININYLFLRALKLKYIELLGSEAEEFYHTLRSELLENILKQYIATDKLWENYHWESGKGLGTAPFTGWTALIVLILGEQY</sequence>
<dbReference type="VEuPathDB" id="TriTrypDB:BSAL_11765"/>
<dbReference type="InterPro" id="IPR031335">
    <property type="entry name" value="Glyco_hydro_63_C"/>
</dbReference>
<dbReference type="InterPro" id="IPR012341">
    <property type="entry name" value="6hp_glycosidase-like_sf"/>
</dbReference>
<proteinExistence type="inferred from homology"/>